<evidence type="ECO:0000313" key="2">
    <source>
        <dbReference type="Proteomes" id="UP000073601"/>
    </source>
</evidence>
<reference evidence="2" key="1">
    <citation type="submission" date="2016-02" db="EMBL/GenBank/DDBJ databases">
        <authorList>
            <person name="Rodrigo-Torres Lidia"/>
            <person name="Arahal R.David."/>
        </authorList>
    </citation>
    <scope>NUCLEOTIDE SEQUENCE [LARGE SCALE GENOMIC DNA]</scope>
    <source>
        <strain evidence="2">CECT 8713</strain>
    </source>
</reference>
<dbReference type="EMBL" id="FIZY01000075">
    <property type="protein sequence ID" value="CZF86666.1"/>
    <property type="molecule type" value="Genomic_DNA"/>
</dbReference>
<dbReference type="AlphaFoldDB" id="A0A128FKA0"/>
<keyword evidence="2" id="KW-1185">Reference proteome</keyword>
<evidence type="ECO:0000313" key="1">
    <source>
        <dbReference type="EMBL" id="CZF86666.1"/>
    </source>
</evidence>
<dbReference type="Proteomes" id="UP000073601">
    <property type="component" value="Unassembled WGS sequence"/>
</dbReference>
<organism evidence="1 2">
    <name type="scientific">Grimontia marina</name>
    <dbReference type="NCBI Taxonomy" id="646534"/>
    <lineage>
        <taxon>Bacteria</taxon>
        <taxon>Pseudomonadati</taxon>
        <taxon>Pseudomonadota</taxon>
        <taxon>Gammaproteobacteria</taxon>
        <taxon>Vibrionales</taxon>
        <taxon>Vibrionaceae</taxon>
        <taxon>Grimontia</taxon>
    </lineage>
</organism>
<gene>
    <name evidence="1" type="ORF">GMA8713_04704</name>
</gene>
<proteinExistence type="predicted"/>
<accession>A0A128FKA0</accession>
<protein>
    <submittedName>
        <fullName evidence="1">Uncharacterized protein</fullName>
    </submittedName>
</protein>
<sequence length="71" mass="8254">MSCFTYKTKHVKVGKLGKSLMEGIFKLTKQSQPSALNLLCTLCEHHRDTDCSYRCFLEYCGRPCLHQLRQQ</sequence>
<name>A0A128FKA0_9GAMM</name>